<evidence type="ECO:0000313" key="3">
    <source>
        <dbReference type="Proteomes" id="UP000272481"/>
    </source>
</evidence>
<accession>A0ABX9ZC96</accession>
<dbReference type="SUPFAM" id="SSF47413">
    <property type="entry name" value="lambda repressor-like DNA-binding domains"/>
    <property type="match status" value="1"/>
</dbReference>
<organism evidence="2 3">
    <name type="scientific">Bhargavaea beijingensis</name>
    <dbReference type="NCBI Taxonomy" id="426756"/>
    <lineage>
        <taxon>Bacteria</taxon>
        <taxon>Bacillati</taxon>
        <taxon>Bacillota</taxon>
        <taxon>Bacilli</taxon>
        <taxon>Bacillales</taxon>
        <taxon>Caryophanaceae</taxon>
        <taxon>Bhargavaea</taxon>
    </lineage>
</organism>
<dbReference type="CDD" id="cd00093">
    <property type="entry name" value="HTH_XRE"/>
    <property type="match status" value="1"/>
</dbReference>
<comment type="caution">
    <text evidence="2">The sequence shown here is derived from an EMBL/GenBank/DDBJ whole genome shotgun (WGS) entry which is preliminary data.</text>
</comment>
<dbReference type="SMART" id="SM00530">
    <property type="entry name" value="HTH_XRE"/>
    <property type="match status" value="1"/>
</dbReference>
<dbReference type="InterPro" id="IPR001387">
    <property type="entry name" value="Cro/C1-type_HTH"/>
</dbReference>
<gene>
    <name evidence="2" type="ORF">EJA12_09705</name>
</gene>
<dbReference type="Gene3D" id="1.10.260.40">
    <property type="entry name" value="lambda repressor-like DNA-binding domains"/>
    <property type="match status" value="1"/>
</dbReference>
<dbReference type="InterPro" id="IPR010982">
    <property type="entry name" value="Lambda_DNA-bd_dom_sf"/>
</dbReference>
<dbReference type="EMBL" id="RWGW01000013">
    <property type="protein sequence ID" value="RSK30982.1"/>
    <property type="molecule type" value="Genomic_DNA"/>
</dbReference>
<proteinExistence type="predicted"/>
<dbReference type="RefSeq" id="WP_125904086.1">
    <property type="nucleotide sequence ID" value="NZ_RWGW01000013.1"/>
</dbReference>
<evidence type="ECO:0000313" key="2">
    <source>
        <dbReference type="EMBL" id="RSK30982.1"/>
    </source>
</evidence>
<reference evidence="2 3" key="1">
    <citation type="submission" date="2018-12" db="EMBL/GenBank/DDBJ databases">
        <title>Comparitive functional genomics of dry heat resistant strains isolated from the viking spacecraft.</title>
        <authorList>
            <person name="Seuylemezian A."/>
            <person name="Vaishampayan P."/>
        </authorList>
    </citation>
    <scope>NUCLEOTIDE SEQUENCE [LARGE SCALE GENOMIC DNA]</scope>
    <source>
        <strain evidence="2 3">M6-11</strain>
    </source>
</reference>
<protein>
    <submittedName>
        <fullName evidence="2">XRE family transcriptional regulator</fullName>
    </submittedName>
</protein>
<name>A0ABX9ZC96_9BACL</name>
<dbReference type="Pfam" id="PF01381">
    <property type="entry name" value="HTH_3"/>
    <property type="match status" value="1"/>
</dbReference>
<evidence type="ECO:0000259" key="1">
    <source>
        <dbReference type="PROSITE" id="PS50943"/>
    </source>
</evidence>
<keyword evidence="3" id="KW-1185">Reference proteome</keyword>
<feature type="domain" description="HTH cro/C1-type" evidence="1">
    <location>
        <begin position="19"/>
        <end position="66"/>
    </location>
</feature>
<dbReference type="PROSITE" id="PS50943">
    <property type="entry name" value="HTH_CROC1"/>
    <property type="match status" value="1"/>
</dbReference>
<sequence length="78" mass="8458">MVNFVLADPVKTRMDIAVKGYTLRGFASEIGISHSYLSQILNGQKNPAAPVATKISKGLQQPVDEIFLLKVVDGTTVR</sequence>
<dbReference type="Proteomes" id="UP000272481">
    <property type="component" value="Unassembled WGS sequence"/>
</dbReference>